<dbReference type="AlphaFoldDB" id="A0A0F9QS88"/>
<name>A0A0F9QS88_9ZZZZ</name>
<reference evidence="1" key="1">
    <citation type="journal article" date="2015" name="Nature">
        <title>Complex archaea that bridge the gap between prokaryotes and eukaryotes.</title>
        <authorList>
            <person name="Spang A."/>
            <person name="Saw J.H."/>
            <person name="Jorgensen S.L."/>
            <person name="Zaremba-Niedzwiedzka K."/>
            <person name="Martijn J."/>
            <person name="Lind A.E."/>
            <person name="van Eijk R."/>
            <person name="Schleper C."/>
            <person name="Guy L."/>
            <person name="Ettema T.J."/>
        </authorList>
    </citation>
    <scope>NUCLEOTIDE SEQUENCE</scope>
</reference>
<organism evidence="1">
    <name type="scientific">marine sediment metagenome</name>
    <dbReference type="NCBI Taxonomy" id="412755"/>
    <lineage>
        <taxon>unclassified sequences</taxon>
        <taxon>metagenomes</taxon>
        <taxon>ecological metagenomes</taxon>
    </lineage>
</organism>
<dbReference type="EMBL" id="LAZR01001741">
    <property type="protein sequence ID" value="KKN39847.1"/>
    <property type="molecule type" value="Genomic_DNA"/>
</dbReference>
<evidence type="ECO:0000313" key="1">
    <source>
        <dbReference type="EMBL" id="KKN39847.1"/>
    </source>
</evidence>
<sequence length="107" mass="12535">MCRIKERSLENQLKINAKEIDQFEQKLLSSLSTLHKMRHSQAELQALLHKESRERLTQVIKPKRRRGARIPKPMRIPDALAKLKFTPGEIRNILDTNPSWRTKEVGI</sequence>
<gene>
    <name evidence="1" type="ORF">LCGC14_0739590</name>
</gene>
<protein>
    <submittedName>
        <fullName evidence="1">Uncharacterized protein</fullName>
    </submittedName>
</protein>
<accession>A0A0F9QS88</accession>
<proteinExistence type="predicted"/>
<comment type="caution">
    <text evidence="1">The sequence shown here is derived from an EMBL/GenBank/DDBJ whole genome shotgun (WGS) entry which is preliminary data.</text>
</comment>